<feature type="signal peptide" evidence="1">
    <location>
        <begin position="1"/>
        <end position="22"/>
    </location>
</feature>
<feature type="chain" id="PRO_5031447252" description="CARDB domain-containing protein" evidence="1">
    <location>
        <begin position="23"/>
        <end position="385"/>
    </location>
</feature>
<name>A0A7W8JV46_9DEIO</name>
<gene>
    <name evidence="2" type="ORF">HNQ08_002884</name>
</gene>
<accession>A0A7W8JV46</accession>
<dbReference type="RefSeq" id="WP_184133303.1">
    <property type="nucleotide sequence ID" value="NZ_JACHFL010000007.1"/>
</dbReference>
<sequence>MNSIFKISLWGLTMTLWTSAIATTSPAEFTLSAQATAWTLGATQSASTTLRLAGLDPASDPVRFTLEGVLAGAGRDKISAAFGPLKSSESALKLNVGADVPIGTYSLSVRASSGTVSTTLPLRVKVERWLLVDADRSENNRNVTESHRPDPKAKDSALDTAMKNALNGRIYDVFAVKQGSMTTDLSSIGGPAIGTLRKYSGVVWYTGNQDYQVPIEQDYANLRSFLDEDSRRLVMFSPAMVLNMAGAGNVFQTTEKDPQDNQLLTQQKDFLKNVFGVSGYHGYYARDSYMLTPVAGTPVTPFGRIEASGGNSVRVAFKALEHKSVRSWMTAPVQDQRNVISTGSIVLGRGGIGQAQTSSGLFIGVSPDALKTPNLPALLRTFLLF</sequence>
<keyword evidence="1" id="KW-0732">Signal</keyword>
<keyword evidence="3" id="KW-1185">Reference proteome</keyword>
<evidence type="ECO:0000313" key="2">
    <source>
        <dbReference type="EMBL" id="MBB5363777.1"/>
    </source>
</evidence>
<comment type="caution">
    <text evidence="2">The sequence shown here is derived from an EMBL/GenBank/DDBJ whole genome shotgun (WGS) entry which is preliminary data.</text>
</comment>
<evidence type="ECO:0008006" key="4">
    <source>
        <dbReference type="Google" id="ProtNLM"/>
    </source>
</evidence>
<reference evidence="2 3" key="1">
    <citation type="submission" date="2020-08" db="EMBL/GenBank/DDBJ databases">
        <title>Genomic Encyclopedia of Type Strains, Phase IV (KMG-IV): sequencing the most valuable type-strain genomes for metagenomic binning, comparative biology and taxonomic classification.</title>
        <authorList>
            <person name="Goeker M."/>
        </authorList>
    </citation>
    <scope>NUCLEOTIDE SEQUENCE [LARGE SCALE GENOMIC DNA]</scope>
    <source>
        <strain evidence="2 3">DSM 27939</strain>
    </source>
</reference>
<evidence type="ECO:0000256" key="1">
    <source>
        <dbReference type="SAM" id="SignalP"/>
    </source>
</evidence>
<dbReference type="EMBL" id="JACHFL010000007">
    <property type="protein sequence ID" value="MBB5363777.1"/>
    <property type="molecule type" value="Genomic_DNA"/>
</dbReference>
<dbReference type="Proteomes" id="UP000552709">
    <property type="component" value="Unassembled WGS sequence"/>
</dbReference>
<evidence type="ECO:0000313" key="3">
    <source>
        <dbReference type="Proteomes" id="UP000552709"/>
    </source>
</evidence>
<proteinExistence type="predicted"/>
<organism evidence="2 3">
    <name type="scientific">Deinococcus humi</name>
    <dbReference type="NCBI Taxonomy" id="662880"/>
    <lineage>
        <taxon>Bacteria</taxon>
        <taxon>Thermotogati</taxon>
        <taxon>Deinococcota</taxon>
        <taxon>Deinococci</taxon>
        <taxon>Deinococcales</taxon>
        <taxon>Deinococcaceae</taxon>
        <taxon>Deinococcus</taxon>
    </lineage>
</organism>
<protein>
    <recommendedName>
        <fullName evidence="4">CARDB domain-containing protein</fullName>
    </recommendedName>
</protein>
<dbReference type="AlphaFoldDB" id="A0A7W8JV46"/>